<proteinExistence type="predicted"/>
<evidence type="ECO:0000313" key="1">
    <source>
        <dbReference type="EMBL" id="UOE19081.1"/>
    </source>
</evidence>
<gene>
    <name evidence="1" type="ORF">NI17_020345</name>
</gene>
<dbReference type="RefSeq" id="WP_068692643.1">
    <property type="nucleotide sequence ID" value="NZ_CP063196.1"/>
</dbReference>
<sequence>MVFKRFMRALGIGGPTVETVLDSTEVTPGGVLTGRVEITGGDHDTEIEKISLFLEAEVEHEYEYEYEDSEGEEVSGEGEYTSTARWGTLQVCDAFSLPAETKRTFEFELPIPFEAPVTVVGDTPLGGPKIGVRTRLHVDGALDKGDLDAITVRALPVQEKILAAFADLGFSFAKMDLEPGKLIGTEQRLPFHQEIEFGASPHYGDTVGDVELSFVADDEGTFVVLQIGALDDAGHTFRVSHADADEDVDWAELLAARFAAALDR</sequence>
<dbReference type="EMBL" id="CP063196">
    <property type="protein sequence ID" value="UOE19081.1"/>
    <property type="molecule type" value="Genomic_DNA"/>
</dbReference>
<protein>
    <submittedName>
        <fullName evidence="1">Sporulation protein</fullName>
    </submittedName>
</protein>
<dbReference type="PANTHER" id="PTHR40053:SF1">
    <property type="entry name" value="SPORULATION-CONTROL PROTEIN SPO0M"/>
    <property type="match status" value="1"/>
</dbReference>
<organism evidence="1 2">
    <name type="scientific">Thermobifida halotolerans</name>
    <dbReference type="NCBI Taxonomy" id="483545"/>
    <lineage>
        <taxon>Bacteria</taxon>
        <taxon>Bacillati</taxon>
        <taxon>Actinomycetota</taxon>
        <taxon>Actinomycetes</taxon>
        <taxon>Streptosporangiales</taxon>
        <taxon>Nocardiopsidaceae</taxon>
        <taxon>Thermobifida</taxon>
    </lineage>
</organism>
<dbReference type="Pfam" id="PF07070">
    <property type="entry name" value="Spo0M"/>
    <property type="match status" value="1"/>
</dbReference>
<keyword evidence="2" id="KW-1185">Reference proteome</keyword>
<dbReference type="OrthoDB" id="3431481at2"/>
<accession>A0A399FU27</accession>
<evidence type="ECO:0000313" key="2">
    <source>
        <dbReference type="Proteomes" id="UP000265719"/>
    </source>
</evidence>
<dbReference type="PANTHER" id="PTHR40053">
    <property type="entry name" value="SPORULATION-CONTROL PROTEIN SPO0M"/>
    <property type="match status" value="1"/>
</dbReference>
<dbReference type="Proteomes" id="UP000265719">
    <property type="component" value="Chromosome"/>
</dbReference>
<dbReference type="KEGG" id="thao:NI17_020345"/>
<reference evidence="1" key="1">
    <citation type="submission" date="2020-10" db="EMBL/GenBank/DDBJ databases">
        <title>De novo genome project of the cellulose decomposer Thermobifida halotolerans type strain.</title>
        <authorList>
            <person name="Nagy I."/>
            <person name="Horvath B."/>
            <person name="Kukolya J."/>
            <person name="Nagy I."/>
            <person name="Orsini M."/>
        </authorList>
    </citation>
    <scope>NUCLEOTIDE SEQUENCE</scope>
    <source>
        <strain evidence="1">DSM 44931</strain>
    </source>
</reference>
<dbReference type="AlphaFoldDB" id="A0A399FU27"/>
<name>A0A399FU27_9ACTN</name>
<dbReference type="InterPro" id="IPR009776">
    <property type="entry name" value="Spore_0_M"/>
</dbReference>